<gene>
    <name evidence="2" type="ORF">FF38_05081</name>
</gene>
<dbReference type="OrthoDB" id="429671at2759"/>
<evidence type="ECO:0000313" key="3">
    <source>
        <dbReference type="Proteomes" id="UP000037069"/>
    </source>
</evidence>
<accession>A0A0L0BQR7</accession>
<protein>
    <submittedName>
        <fullName evidence="2">Uncharacterized protein</fullName>
    </submittedName>
</protein>
<sequence length="368" mass="39869">GAPVIQPMCGMPVTIQAPNALGGPVMNPNHNAISGGTRGSRRVRGRGGTSGSRRGDYNMQRHPQPEGSPAPQQGGQNNPQDMQGQQTTDGQQMMTALPPSYVPHPQYATHAPQYPYAYPTFFAPQQHMIHPGQSAAAQQATGTPLYFSTMPVYNGPQMYNYGYYLPPVMNQSEYQYGEEVGVAGPLGEERQPVGEGGAMMWHQQPIYTDEYGMSPADMHAVSSDDINHNASSMGSANETPNLLSPNYTPMYDQMTQQMGVMHIYDDPQMGQIQVMHPQAGVPQLEEELSECGSQPSTAPIQMVPAVTAAVPPPPMTIEPHFIPVTGGAIMPIDDTLTPIATTPQHQQQIQQPALHQQQQQQQQSSITG</sequence>
<feature type="non-terminal residue" evidence="2">
    <location>
        <position position="1"/>
    </location>
</feature>
<feature type="region of interest" description="Disordered" evidence="1">
    <location>
        <begin position="22"/>
        <end position="106"/>
    </location>
</feature>
<name>A0A0L0BQR7_LUCCU</name>
<comment type="caution">
    <text evidence="2">The sequence shown here is derived from an EMBL/GenBank/DDBJ whole genome shotgun (WGS) entry which is preliminary data.</text>
</comment>
<feature type="non-terminal residue" evidence="2">
    <location>
        <position position="368"/>
    </location>
</feature>
<dbReference type="AlphaFoldDB" id="A0A0L0BQR7"/>
<dbReference type="STRING" id="7375.A0A0L0BQR7"/>
<dbReference type="Proteomes" id="UP000037069">
    <property type="component" value="Unassembled WGS sequence"/>
</dbReference>
<evidence type="ECO:0000256" key="1">
    <source>
        <dbReference type="SAM" id="MobiDB-lite"/>
    </source>
</evidence>
<feature type="region of interest" description="Disordered" evidence="1">
    <location>
        <begin position="342"/>
        <end position="368"/>
    </location>
</feature>
<keyword evidence="3" id="KW-1185">Reference proteome</keyword>
<reference evidence="2 3" key="1">
    <citation type="journal article" date="2015" name="Nat. Commun.">
        <title>Lucilia cuprina genome unlocks parasitic fly biology to underpin future interventions.</title>
        <authorList>
            <person name="Anstead C.A."/>
            <person name="Korhonen P.K."/>
            <person name="Young N.D."/>
            <person name="Hall R.S."/>
            <person name="Jex A.R."/>
            <person name="Murali S.C."/>
            <person name="Hughes D.S."/>
            <person name="Lee S.F."/>
            <person name="Perry T."/>
            <person name="Stroehlein A.J."/>
            <person name="Ansell B.R."/>
            <person name="Breugelmans B."/>
            <person name="Hofmann A."/>
            <person name="Qu J."/>
            <person name="Dugan S."/>
            <person name="Lee S.L."/>
            <person name="Chao H."/>
            <person name="Dinh H."/>
            <person name="Han Y."/>
            <person name="Doddapaneni H.V."/>
            <person name="Worley K.C."/>
            <person name="Muzny D.M."/>
            <person name="Ioannidis P."/>
            <person name="Waterhouse R.M."/>
            <person name="Zdobnov E.M."/>
            <person name="James P.J."/>
            <person name="Bagnall N.H."/>
            <person name="Kotze A.C."/>
            <person name="Gibbs R.A."/>
            <person name="Richards S."/>
            <person name="Batterham P."/>
            <person name="Gasser R.B."/>
        </authorList>
    </citation>
    <scope>NUCLEOTIDE SEQUENCE [LARGE SCALE GENOMIC DNA]</scope>
    <source>
        <strain evidence="2 3">LS</strain>
        <tissue evidence="2">Full body</tissue>
    </source>
</reference>
<organism evidence="2 3">
    <name type="scientific">Lucilia cuprina</name>
    <name type="common">Green bottle fly</name>
    <name type="synonym">Australian sheep blowfly</name>
    <dbReference type="NCBI Taxonomy" id="7375"/>
    <lineage>
        <taxon>Eukaryota</taxon>
        <taxon>Metazoa</taxon>
        <taxon>Ecdysozoa</taxon>
        <taxon>Arthropoda</taxon>
        <taxon>Hexapoda</taxon>
        <taxon>Insecta</taxon>
        <taxon>Pterygota</taxon>
        <taxon>Neoptera</taxon>
        <taxon>Endopterygota</taxon>
        <taxon>Diptera</taxon>
        <taxon>Brachycera</taxon>
        <taxon>Muscomorpha</taxon>
        <taxon>Oestroidea</taxon>
        <taxon>Calliphoridae</taxon>
        <taxon>Luciliinae</taxon>
        <taxon>Lucilia</taxon>
    </lineage>
</organism>
<evidence type="ECO:0000313" key="2">
    <source>
        <dbReference type="EMBL" id="KNC22410.1"/>
    </source>
</evidence>
<feature type="compositionally biased region" description="Low complexity" evidence="1">
    <location>
        <begin position="71"/>
        <end position="95"/>
    </location>
</feature>
<proteinExistence type="predicted"/>
<dbReference type="EMBL" id="JRES01001505">
    <property type="protein sequence ID" value="KNC22410.1"/>
    <property type="molecule type" value="Genomic_DNA"/>
</dbReference>
<dbReference type="OMA" id="EIQHQMG"/>